<evidence type="ECO:0000313" key="5">
    <source>
        <dbReference type="Proteomes" id="UP001186944"/>
    </source>
</evidence>
<gene>
    <name evidence="4" type="ORF">FSP39_020351</name>
</gene>
<dbReference type="SUPFAM" id="SSF52200">
    <property type="entry name" value="Toll/Interleukin receptor TIR domain"/>
    <property type="match status" value="1"/>
</dbReference>
<reference evidence="4" key="1">
    <citation type="submission" date="2019-08" db="EMBL/GenBank/DDBJ databases">
        <title>The improved chromosome-level genome for the pearl oyster Pinctada fucata martensii using PacBio sequencing and Hi-C.</title>
        <authorList>
            <person name="Zheng Z."/>
        </authorList>
    </citation>
    <scope>NUCLEOTIDE SEQUENCE</scope>
    <source>
        <strain evidence="4">ZZ-2019</strain>
        <tissue evidence="4">Adductor muscle</tissue>
    </source>
</reference>
<evidence type="ECO:0000313" key="4">
    <source>
        <dbReference type="EMBL" id="KAK3095887.1"/>
    </source>
</evidence>
<accession>A0AA88Y078</accession>
<name>A0AA88Y078_PINIB</name>
<protein>
    <recommendedName>
        <fullName evidence="3">Ig-like domain-containing protein</fullName>
    </recommendedName>
</protein>
<dbReference type="Proteomes" id="UP001186944">
    <property type="component" value="Unassembled WGS sequence"/>
</dbReference>
<dbReference type="EMBL" id="VSWD01000008">
    <property type="protein sequence ID" value="KAK3095887.1"/>
    <property type="molecule type" value="Genomic_DNA"/>
</dbReference>
<feature type="region of interest" description="Disordered" evidence="1">
    <location>
        <begin position="465"/>
        <end position="485"/>
    </location>
</feature>
<dbReference type="InterPro" id="IPR003599">
    <property type="entry name" value="Ig_sub"/>
</dbReference>
<evidence type="ECO:0000256" key="2">
    <source>
        <dbReference type="SAM" id="Phobius"/>
    </source>
</evidence>
<keyword evidence="2" id="KW-0812">Transmembrane</keyword>
<keyword evidence="2" id="KW-1133">Transmembrane helix</keyword>
<dbReference type="SUPFAM" id="SSF48726">
    <property type="entry name" value="Immunoglobulin"/>
    <property type="match status" value="1"/>
</dbReference>
<dbReference type="AlphaFoldDB" id="A0AA88Y078"/>
<proteinExistence type="predicted"/>
<comment type="caution">
    <text evidence="4">The sequence shown here is derived from an EMBL/GenBank/DDBJ whole genome shotgun (WGS) entry which is preliminary data.</text>
</comment>
<dbReference type="InterPro" id="IPR036179">
    <property type="entry name" value="Ig-like_dom_sf"/>
</dbReference>
<dbReference type="Gene3D" id="2.60.40.10">
    <property type="entry name" value="Immunoglobulins"/>
    <property type="match status" value="1"/>
</dbReference>
<keyword evidence="2" id="KW-0472">Membrane</keyword>
<sequence length="485" mass="55784">MHAITREVRPTFGEDRWLGPCLLMESRLHSQNIPDTFPLVDCEIKSEHSETVVSVPVGQLFKLDCCAGRKGCKNVTWYHWDVRNGSYDIFPFKWSKHLFLNAPEAEGSILYVPRAIYKKVGSYRCFHGDGIRRYNDFNVKICSDLRVPTATPPERSTDVQIGGDVKLQCSFNFACGDTFKPFSVFWQQEIDGIRRDIDGSLVSNVQSDDPVEVEETTYFDVRVNSTLSFKALEADYRSNYLCVVNYTDTSQTRTTTSKSYTAKLVKVEPLFQSNDSYKRFFPLILIPLIIVPLAICVVVYRRPLYQRLERLLPYKRGTDMDYDVFLYDEFETGIVGDLYDILQNNGYDVCTSDDIGPGKFILDEAGNFLKTSQMIIIIYNKNIFTADDESNPNIKKLYNKYFNAIEAVKKEKNIYRDLLLLCETDNNQSHKDCEFPNAGIPSMCYMATSRDDVSKNHFMRKIQKKLPKASQKEEKNSKANIQYAV</sequence>
<organism evidence="4 5">
    <name type="scientific">Pinctada imbricata</name>
    <name type="common">Atlantic pearl-oyster</name>
    <name type="synonym">Pinctada martensii</name>
    <dbReference type="NCBI Taxonomy" id="66713"/>
    <lineage>
        <taxon>Eukaryota</taxon>
        <taxon>Metazoa</taxon>
        <taxon>Spiralia</taxon>
        <taxon>Lophotrochozoa</taxon>
        <taxon>Mollusca</taxon>
        <taxon>Bivalvia</taxon>
        <taxon>Autobranchia</taxon>
        <taxon>Pteriomorphia</taxon>
        <taxon>Pterioida</taxon>
        <taxon>Pterioidea</taxon>
        <taxon>Pteriidae</taxon>
        <taxon>Pinctada</taxon>
    </lineage>
</organism>
<dbReference type="SMART" id="SM00409">
    <property type="entry name" value="IG"/>
    <property type="match status" value="2"/>
</dbReference>
<dbReference type="InterPro" id="IPR007110">
    <property type="entry name" value="Ig-like_dom"/>
</dbReference>
<evidence type="ECO:0000256" key="1">
    <source>
        <dbReference type="SAM" id="MobiDB-lite"/>
    </source>
</evidence>
<dbReference type="PROSITE" id="PS50835">
    <property type="entry name" value="IG_LIKE"/>
    <property type="match status" value="1"/>
</dbReference>
<feature type="transmembrane region" description="Helical" evidence="2">
    <location>
        <begin position="280"/>
        <end position="300"/>
    </location>
</feature>
<keyword evidence="5" id="KW-1185">Reference proteome</keyword>
<feature type="domain" description="Ig-like" evidence="3">
    <location>
        <begin position="148"/>
        <end position="261"/>
    </location>
</feature>
<evidence type="ECO:0000259" key="3">
    <source>
        <dbReference type="PROSITE" id="PS50835"/>
    </source>
</evidence>
<dbReference type="InterPro" id="IPR035897">
    <property type="entry name" value="Toll_tir_struct_dom_sf"/>
</dbReference>
<dbReference type="InterPro" id="IPR013783">
    <property type="entry name" value="Ig-like_fold"/>
</dbReference>